<reference evidence="19" key="1">
    <citation type="submission" date="2025-08" db="UniProtKB">
        <authorList>
            <consortium name="RefSeq"/>
        </authorList>
    </citation>
    <scope>IDENTIFICATION</scope>
    <source>
        <strain evidence="19">USDA-PBARC FA_bdor</strain>
        <tissue evidence="19">Whole organism</tissue>
    </source>
</reference>
<evidence type="ECO:0000256" key="8">
    <source>
        <dbReference type="ARBA" id="ARBA00022806"/>
    </source>
</evidence>
<evidence type="ECO:0000256" key="6">
    <source>
        <dbReference type="ARBA" id="ARBA00022763"/>
    </source>
</evidence>
<name>A0A9R1THB3_9HYME</name>
<dbReference type="InterPro" id="IPR027417">
    <property type="entry name" value="P-loop_NTPase"/>
</dbReference>
<evidence type="ECO:0000256" key="15">
    <source>
        <dbReference type="ARBA" id="ARBA00047995"/>
    </source>
</evidence>
<dbReference type="GO" id="GO:0005634">
    <property type="term" value="C:nucleus"/>
    <property type="evidence" value="ECO:0007669"/>
    <property type="project" value="UniProtKB-SubCell"/>
</dbReference>
<comment type="similarity">
    <text evidence="2 16">Belongs to the MCM family.</text>
</comment>
<proteinExistence type="inferred from homology"/>
<dbReference type="InterPro" id="IPR001208">
    <property type="entry name" value="MCM_dom"/>
</dbReference>
<keyword evidence="10 16" id="KW-0238">DNA-binding</keyword>
<dbReference type="InterPro" id="IPR018525">
    <property type="entry name" value="MCM_CS"/>
</dbReference>
<dbReference type="PANTHER" id="PTHR11630:SF48">
    <property type="entry name" value="DNA HELICASE MCM9"/>
    <property type="match status" value="1"/>
</dbReference>
<keyword evidence="12" id="KW-0539">Nucleus</keyword>
<dbReference type="InterPro" id="IPR031327">
    <property type="entry name" value="MCM"/>
</dbReference>
<dbReference type="SMART" id="SM00382">
    <property type="entry name" value="AAA"/>
    <property type="match status" value="1"/>
</dbReference>
<dbReference type="Gene3D" id="2.40.50.140">
    <property type="entry name" value="Nucleic acid-binding proteins"/>
    <property type="match status" value="1"/>
</dbReference>
<keyword evidence="7" id="KW-0378">Hydrolase</keyword>
<dbReference type="AlphaFoldDB" id="A0A9R1THB3"/>
<dbReference type="InterPro" id="IPR012340">
    <property type="entry name" value="NA-bd_OB-fold"/>
</dbReference>
<dbReference type="GO" id="GO:0016787">
    <property type="term" value="F:hydrolase activity"/>
    <property type="evidence" value="ECO:0007669"/>
    <property type="project" value="UniProtKB-KW"/>
</dbReference>
<evidence type="ECO:0000256" key="10">
    <source>
        <dbReference type="ARBA" id="ARBA00023125"/>
    </source>
</evidence>
<evidence type="ECO:0000256" key="5">
    <source>
        <dbReference type="ARBA" id="ARBA00022741"/>
    </source>
</evidence>
<keyword evidence="9 16" id="KW-0067">ATP-binding</keyword>
<comment type="catalytic activity">
    <reaction evidence="15">
        <text>ATP + H2O = ADP + phosphate + H(+)</text>
        <dbReference type="Rhea" id="RHEA:13065"/>
        <dbReference type="ChEBI" id="CHEBI:15377"/>
        <dbReference type="ChEBI" id="CHEBI:15378"/>
        <dbReference type="ChEBI" id="CHEBI:30616"/>
        <dbReference type="ChEBI" id="CHEBI:43474"/>
        <dbReference type="ChEBI" id="CHEBI:456216"/>
        <dbReference type="EC" id="3.6.4.12"/>
    </reaction>
</comment>
<evidence type="ECO:0000256" key="9">
    <source>
        <dbReference type="ARBA" id="ARBA00022840"/>
    </source>
</evidence>
<dbReference type="SUPFAM" id="SSF50249">
    <property type="entry name" value="Nucleic acid-binding proteins"/>
    <property type="match status" value="1"/>
</dbReference>
<dbReference type="SUPFAM" id="SSF52540">
    <property type="entry name" value="P-loop containing nucleoside triphosphate hydrolases"/>
    <property type="match status" value="1"/>
</dbReference>
<keyword evidence="18" id="KW-1185">Reference proteome</keyword>
<dbReference type="SMART" id="SM00350">
    <property type="entry name" value="MCM"/>
    <property type="match status" value="1"/>
</dbReference>
<organism evidence="18 19">
    <name type="scientific">Fopius arisanus</name>
    <dbReference type="NCBI Taxonomy" id="64838"/>
    <lineage>
        <taxon>Eukaryota</taxon>
        <taxon>Metazoa</taxon>
        <taxon>Ecdysozoa</taxon>
        <taxon>Arthropoda</taxon>
        <taxon>Hexapoda</taxon>
        <taxon>Insecta</taxon>
        <taxon>Pterygota</taxon>
        <taxon>Neoptera</taxon>
        <taxon>Endopterygota</taxon>
        <taxon>Hymenoptera</taxon>
        <taxon>Apocrita</taxon>
        <taxon>Ichneumonoidea</taxon>
        <taxon>Braconidae</taxon>
        <taxon>Opiinae</taxon>
        <taxon>Fopius</taxon>
    </lineage>
</organism>
<dbReference type="GO" id="GO:0003697">
    <property type="term" value="F:single-stranded DNA binding"/>
    <property type="evidence" value="ECO:0007669"/>
    <property type="project" value="TreeGrafter"/>
</dbReference>
<dbReference type="PRINTS" id="PR01657">
    <property type="entry name" value="MCMFAMILY"/>
</dbReference>
<accession>A0A9R1THB3</accession>
<dbReference type="KEGG" id="fas:105270421"/>
<keyword evidence="6" id="KW-0227">DNA damage</keyword>
<gene>
    <name evidence="19" type="primary">LOC105270421</name>
</gene>
<dbReference type="Gene3D" id="2.20.28.10">
    <property type="match status" value="1"/>
</dbReference>
<dbReference type="PROSITE" id="PS50051">
    <property type="entry name" value="MCM_2"/>
    <property type="match status" value="1"/>
</dbReference>
<evidence type="ECO:0000313" key="18">
    <source>
        <dbReference type="Proteomes" id="UP000694866"/>
    </source>
</evidence>
<dbReference type="GO" id="GO:0000724">
    <property type="term" value="P:double-strand break repair via homologous recombination"/>
    <property type="evidence" value="ECO:0007669"/>
    <property type="project" value="TreeGrafter"/>
</dbReference>
<evidence type="ECO:0000256" key="14">
    <source>
        <dbReference type="ARBA" id="ARBA00042301"/>
    </source>
</evidence>
<evidence type="ECO:0000256" key="1">
    <source>
        <dbReference type="ARBA" id="ARBA00004123"/>
    </source>
</evidence>
<dbReference type="Proteomes" id="UP000694866">
    <property type="component" value="Unplaced"/>
</dbReference>
<dbReference type="InterPro" id="IPR033762">
    <property type="entry name" value="MCM_OB"/>
</dbReference>
<keyword evidence="4" id="KW-0235">DNA replication</keyword>
<dbReference type="GeneID" id="105270421"/>
<feature type="domain" description="MCM C-terminal AAA(+) ATPase" evidence="17">
    <location>
        <begin position="272"/>
        <end position="474"/>
    </location>
</feature>
<dbReference type="OrthoDB" id="271325at2759"/>
<comment type="subcellular location">
    <subcellularLocation>
        <location evidence="1">Nucleus</location>
    </subcellularLocation>
</comment>
<dbReference type="Pfam" id="PF00493">
    <property type="entry name" value="MCM"/>
    <property type="match status" value="1"/>
</dbReference>
<evidence type="ECO:0000256" key="4">
    <source>
        <dbReference type="ARBA" id="ARBA00022705"/>
    </source>
</evidence>
<dbReference type="PANTHER" id="PTHR11630">
    <property type="entry name" value="DNA REPLICATION LICENSING FACTOR MCM FAMILY MEMBER"/>
    <property type="match status" value="1"/>
</dbReference>
<keyword evidence="8 19" id="KW-0347">Helicase</keyword>
<protein>
    <recommendedName>
        <fullName evidence="13">DNA helicase MCM9</fullName>
        <ecNumber evidence="3">3.6.4.12</ecNumber>
    </recommendedName>
    <alternativeName>
        <fullName evidence="14">Minichromosome maintenance 9</fullName>
    </alternativeName>
</protein>
<evidence type="ECO:0000256" key="7">
    <source>
        <dbReference type="ARBA" id="ARBA00022801"/>
    </source>
</evidence>
<keyword evidence="5 16" id="KW-0547">Nucleotide-binding</keyword>
<dbReference type="Pfam" id="PF26066">
    <property type="entry name" value="MCM9_N"/>
    <property type="match status" value="1"/>
</dbReference>
<dbReference type="RefSeq" id="XP_011309632.1">
    <property type="nucleotide sequence ID" value="XM_011311330.1"/>
</dbReference>
<dbReference type="Pfam" id="PF17207">
    <property type="entry name" value="MCM_OB"/>
    <property type="match status" value="1"/>
</dbReference>
<dbReference type="GO" id="GO:0006260">
    <property type="term" value="P:DNA replication"/>
    <property type="evidence" value="ECO:0007669"/>
    <property type="project" value="InterPro"/>
</dbReference>
<dbReference type="Pfam" id="PF17855">
    <property type="entry name" value="MCM_lid"/>
    <property type="match status" value="1"/>
</dbReference>
<dbReference type="GO" id="GO:0005524">
    <property type="term" value="F:ATP binding"/>
    <property type="evidence" value="ECO:0007669"/>
    <property type="project" value="UniProtKB-KW"/>
</dbReference>
<evidence type="ECO:0000256" key="2">
    <source>
        <dbReference type="ARBA" id="ARBA00008010"/>
    </source>
</evidence>
<evidence type="ECO:0000256" key="12">
    <source>
        <dbReference type="ARBA" id="ARBA00023242"/>
    </source>
</evidence>
<keyword evidence="11" id="KW-0234">DNA repair</keyword>
<dbReference type="InterPro" id="IPR058768">
    <property type="entry name" value="MCM9_N"/>
</dbReference>
<dbReference type="Gene3D" id="3.30.1640.10">
    <property type="entry name" value="mini-chromosome maintenance (MCM) complex, chain A, domain 1"/>
    <property type="match status" value="1"/>
</dbReference>
<dbReference type="GO" id="GO:0017116">
    <property type="term" value="F:single-stranded DNA helicase activity"/>
    <property type="evidence" value="ECO:0007669"/>
    <property type="project" value="TreeGrafter"/>
</dbReference>
<dbReference type="EC" id="3.6.4.12" evidence="3"/>
<dbReference type="InterPro" id="IPR003593">
    <property type="entry name" value="AAA+_ATPase"/>
</dbReference>
<dbReference type="PROSITE" id="PS00847">
    <property type="entry name" value="MCM_1"/>
    <property type="match status" value="1"/>
</dbReference>
<evidence type="ECO:0000256" key="11">
    <source>
        <dbReference type="ARBA" id="ARBA00023204"/>
    </source>
</evidence>
<evidence type="ECO:0000256" key="3">
    <source>
        <dbReference type="ARBA" id="ARBA00012551"/>
    </source>
</evidence>
<evidence type="ECO:0000313" key="19">
    <source>
        <dbReference type="RefSeq" id="XP_011309632.1"/>
    </source>
</evidence>
<sequence length="630" mass="70282">MLTDYFLKYHVNDLMAILESPDESLHYSIYVNFITLFGAEPDIANNILRKPREYLPLCDSSALKSQKLLAKEHHKIKRRIHTRITSPPHRANHENIGEFVSTSGIAVRISQPSVLKLVKRWFCKKCEHITAVNLSWELQTFKEPKQCEKCFAKSLRVENNVDADDCVDYQEVKIQEKVQTDSNSSYNVGMQVILMSDLVDQCAPGNDVEVSGVVIERWVQMTEGKRPEATTIMIANSLSILRKVLDSNYSEIEITEIFRNYWKKYEDNPLEGRNNILASICPQLFGMYFVKLALAVVLAGGVSTLNQTGVRVRGEPHLLMIGDPGTGKSQILRTAARLAVRSVLTTGVGTTAAGLTAAAVKDTDGWHLEGGALVLADGGVCCVDEFTTMNSNDRASLHEAMEQQTISIAKAGLVSTLNSRCSVIAAINPVGGKFVEGAEVKTRLGNPLLSRFDLILQLKDNKNLDWDRLTAEHLLKAACEDPDAQATRTVKKPMELLKSDNLWDEESLREYFAHIHTLEPKLTEAADKIVRATFLYHRKNPNRREERTTVRLLESLIRLAEGHARLMYKKEVDIMDAIVAAQLVGTIPTSNDAGCPFPRDPMATFNQETTELLELLGLEHLLGSSSDNQP</sequence>
<evidence type="ECO:0000256" key="16">
    <source>
        <dbReference type="RuleBase" id="RU004070"/>
    </source>
</evidence>
<dbReference type="GO" id="GO:0042555">
    <property type="term" value="C:MCM complex"/>
    <property type="evidence" value="ECO:0007669"/>
    <property type="project" value="TreeGrafter"/>
</dbReference>
<dbReference type="InterPro" id="IPR041562">
    <property type="entry name" value="MCM_lid"/>
</dbReference>
<dbReference type="Gene3D" id="3.40.50.300">
    <property type="entry name" value="P-loop containing nucleotide triphosphate hydrolases"/>
    <property type="match status" value="1"/>
</dbReference>
<evidence type="ECO:0000259" key="17">
    <source>
        <dbReference type="PROSITE" id="PS50051"/>
    </source>
</evidence>
<evidence type="ECO:0000256" key="13">
    <source>
        <dbReference type="ARBA" id="ARBA00041085"/>
    </source>
</evidence>